<dbReference type="Gene3D" id="1.10.1280.10">
    <property type="entry name" value="Di-copper center containing domain from catechol oxidase"/>
    <property type="match status" value="1"/>
</dbReference>
<evidence type="ECO:0000259" key="3">
    <source>
        <dbReference type="Pfam" id="PF00264"/>
    </source>
</evidence>
<evidence type="ECO:0000256" key="1">
    <source>
        <dbReference type="ARBA" id="ARBA00022723"/>
    </source>
</evidence>
<keyword evidence="5" id="KW-1185">Reference proteome</keyword>
<dbReference type="SUPFAM" id="SSF48056">
    <property type="entry name" value="Di-copper centre-containing domain"/>
    <property type="match status" value="1"/>
</dbReference>
<feature type="domain" description="Tyrosinase copper-binding" evidence="3">
    <location>
        <begin position="64"/>
        <end position="305"/>
    </location>
</feature>
<accession>A0A6A5XM88</accession>
<keyword evidence="2" id="KW-0186">Copper</keyword>
<dbReference type="GO" id="GO:0046872">
    <property type="term" value="F:metal ion binding"/>
    <property type="evidence" value="ECO:0007669"/>
    <property type="project" value="UniProtKB-KW"/>
</dbReference>
<dbReference type="InterPro" id="IPR002227">
    <property type="entry name" value="Tyrosinase_Cu-bd"/>
</dbReference>
<dbReference type="PANTHER" id="PTHR11474:SF126">
    <property type="entry name" value="TYROSINASE-LIKE PROTEIN TYR-1-RELATED"/>
    <property type="match status" value="1"/>
</dbReference>
<dbReference type="GeneID" id="54279786"/>
<dbReference type="GO" id="GO:0016491">
    <property type="term" value="F:oxidoreductase activity"/>
    <property type="evidence" value="ECO:0007669"/>
    <property type="project" value="InterPro"/>
</dbReference>
<evidence type="ECO:0000313" key="5">
    <source>
        <dbReference type="Proteomes" id="UP000799778"/>
    </source>
</evidence>
<evidence type="ECO:0000313" key="4">
    <source>
        <dbReference type="EMBL" id="KAF2014063.1"/>
    </source>
</evidence>
<protein>
    <submittedName>
        <fullName evidence="4">Di-copper centre-containing protein</fullName>
    </submittedName>
</protein>
<dbReference type="InterPro" id="IPR050316">
    <property type="entry name" value="Tyrosinase/Hemocyanin"/>
</dbReference>
<dbReference type="EMBL" id="ML978071">
    <property type="protein sequence ID" value="KAF2014063.1"/>
    <property type="molecule type" value="Genomic_DNA"/>
</dbReference>
<name>A0A6A5XM88_9PLEO</name>
<evidence type="ECO:0000256" key="2">
    <source>
        <dbReference type="ARBA" id="ARBA00023008"/>
    </source>
</evidence>
<reference evidence="4" key="1">
    <citation type="journal article" date="2020" name="Stud. Mycol.">
        <title>101 Dothideomycetes genomes: a test case for predicting lifestyles and emergence of pathogens.</title>
        <authorList>
            <person name="Haridas S."/>
            <person name="Albert R."/>
            <person name="Binder M."/>
            <person name="Bloem J."/>
            <person name="Labutti K."/>
            <person name="Salamov A."/>
            <person name="Andreopoulos B."/>
            <person name="Baker S."/>
            <person name="Barry K."/>
            <person name="Bills G."/>
            <person name="Bluhm B."/>
            <person name="Cannon C."/>
            <person name="Castanera R."/>
            <person name="Culley D."/>
            <person name="Daum C."/>
            <person name="Ezra D."/>
            <person name="Gonzalez J."/>
            <person name="Henrissat B."/>
            <person name="Kuo A."/>
            <person name="Liang C."/>
            <person name="Lipzen A."/>
            <person name="Lutzoni F."/>
            <person name="Magnuson J."/>
            <person name="Mondo S."/>
            <person name="Nolan M."/>
            <person name="Ohm R."/>
            <person name="Pangilinan J."/>
            <person name="Park H.-J."/>
            <person name="Ramirez L."/>
            <person name="Alfaro M."/>
            <person name="Sun H."/>
            <person name="Tritt A."/>
            <person name="Yoshinaga Y."/>
            <person name="Zwiers L.-H."/>
            <person name="Turgeon B."/>
            <person name="Goodwin S."/>
            <person name="Spatafora J."/>
            <person name="Crous P."/>
            <person name="Grigoriev I."/>
        </authorList>
    </citation>
    <scope>NUCLEOTIDE SEQUENCE</scope>
    <source>
        <strain evidence="4">CBS 175.79</strain>
    </source>
</reference>
<dbReference type="Proteomes" id="UP000799778">
    <property type="component" value="Unassembled WGS sequence"/>
</dbReference>
<keyword evidence="1" id="KW-0479">Metal-binding</keyword>
<dbReference type="PRINTS" id="PR00092">
    <property type="entry name" value="TYROSINASE"/>
</dbReference>
<dbReference type="InterPro" id="IPR008922">
    <property type="entry name" value="Di-copper_centre_dom_sf"/>
</dbReference>
<sequence>MNALGSSKGNCSSKNALIRRSWSRISDDDRKDYLSAIGCINRRLQNTIHDEGPTIHTDALRFRIDDFVLVHTEWSYLSLFSGTYFHWHRWFLHLYETALRDECGYTGTLPYWDFSEYADDITTDPIFSGDSVSMGGNGAAKSHGWVRVNYFDEKFMVPPGDGGGCVSTPLENYTARLGLPLVYDTDTAKTTDHPWPTYDAAGYVAIVKNNGYDWNDRCITRDLSPWIGQLLEASRIEYDLSCPDFECLMNRINGLEPAYRYIQNLVNTARFAVGGLQLDPLTAPNDPIFWLIQSNIDRLFSVWQGQDLEARVNQTAGKHNPWNRESEHPYHGDPVRLDEDLTIGPIDQIWTRSTGDFSSTIDGPLLCYYYDSH</sequence>
<organism evidence="4 5">
    <name type="scientific">Aaosphaeria arxii CBS 175.79</name>
    <dbReference type="NCBI Taxonomy" id="1450172"/>
    <lineage>
        <taxon>Eukaryota</taxon>
        <taxon>Fungi</taxon>
        <taxon>Dikarya</taxon>
        <taxon>Ascomycota</taxon>
        <taxon>Pezizomycotina</taxon>
        <taxon>Dothideomycetes</taxon>
        <taxon>Pleosporomycetidae</taxon>
        <taxon>Pleosporales</taxon>
        <taxon>Pleosporales incertae sedis</taxon>
        <taxon>Aaosphaeria</taxon>
    </lineage>
</organism>
<gene>
    <name evidence="4" type="ORF">BU24DRAFT_251865</name>
</gene>
<proteinExistence type="predicted"/>
<dbReference type="RefSeq" id="XP_033382402.1">
    <property type="nucleotide sequence ID" value="XM_033522389.1"/>
</dbReference>
<dbReference type="Pfam" id="PF00264">
    <property type="entry name" value="Tyrosinase"/>
    <property type="match status" value="1"/>
</dbReference>
<dbReference type="AlphaFoldDB" id="A0A6A5XM88"/>
<dbReference type="PANTHER" id="PTHR11474">
    <property type="entry name" value="TYROSINASE FAMILY MEMBER"/>
    <property type="match status" value="1"/>
</dbReference>
<dbReference type="OrthoDB" id="6132182at2759"/>